<comment type="similarity">
    <text evidence="1">Belongs to the CCDC149 family.</text>
</comment>
<feature type="region of interest" description="Disordered" evidence="4">
    <location>
        <begin position="354"/>
        <end position="388"/>
    </location>
</feature>
<evidence type="ECO:0000256" key="3">
    <source>
        <dbReference type="SAM" id="Coils"/>
    </source>
</evidence>
<comment type="caution">
    <text evidence="5">The sequence shown here is derived from an EMBL/GenBank/DDBJ whole genome shotgun (WGS) entry which is preliminary data.</text>
</comment>
<dbReference type="PANTHER" id="PTHR21682">
    <property type="entry name" value="COILED-COIL DOMAIN-CONTAINING PROTEIN 149"/>
    <property type="match status" value="1"/>
</dbReference>
<accession>A0A8S1DVH2</accession>
<dbReference type="PANTHER" id="PTHR21682:SF2">
    <property type="entry name" value="COILED-COIL DOMAIN-CONTAINING PROTEIN 149"/>
    <property type="match status" value="1"/>
</dbReference>
<evidence type="ECO:0000256" key="2">
    <source>
        <dbReference type="ARBA" id="ARBA00023054"/>
    </source>
</evidence>
<evidence type="ECO:0008006" key="7">
    <source>
        <dbReference type="Google" id="ProtNLM"/>
    </source>
</evidence>
<evidence type="ECO:0000256" key="1">
    <source>
        <dbReference type="ARBA" id="ARBA00005872"/>
    </source>
</evidence>
<evidence type="ECO:0000313" key="5">
    <source>
        <dbReference type="EMBL" id="CAB3385009.1"/>
    </source>
</evidence>
<feature type="coiled-coil region" evidence="3">
    <location>
        <begin position="145"/>
        <end position="172"/>
    </location>
</feature>
<keyword evidence="2 3" id="KW-0175">Coiled coil</keyword>
<dbReference type="Proteomes" id="UP000494165">
    <property type="component" value="Unassembled WGS sequence"/>
</dbReference>
<evidence type="ECO:0000256" key="4">
    <source>
        <dbReference type="SAM" id="MobiDB-lite"/>
    </source>
</evidence>
<feature type="coiled-coil region" evidence="3">
    <location>
        <begin position="199"/>
        <end position="233"/>
    </location>
</feature>
<sequence>MEGYLENLAADNAALKRKLQSKTEALFILTKELDDSRKQRDQFKLMAEQLQQRYSALKKKPYSHLGQAMLLLPSGDVQEEKNKSLKLENEELKQQLRDAYGDMKALRAQISILKSAPLNNKQSGVFPAHQKEEMVQQMEAMHIKSVQLRQDLQSMLDEKEELIVQRDTLRGKVHRLNYELKQALLRKGSSSSSNNIIDIDSLVAENSFLHDRLQQMEQEKQMAEHNLNKYKSVVEKSRTKGAIKLGTGGNGGLVVSQKQVQQLFLQNGDFPQTPAAQSDLHSLYLALLEALNDKNVALAHQKKTNRILAKRIAELERRLGALGDDAYPSKALLNGYSISDIDKEVDQILAQAEEKNTRAADGSPSNISESSEASKIAEVDSDDTLPPNLQQMVLQALEDIRKESAEA</sequence>
<name>A0A8S1DVH2_9INSE</name>
<dbReference type="AlphaFoldDB" id="A0A8S1DVH2"/>
<feature type="coiled-coil region" evidence="3">
    <location>
        <begin position="5"/>
        <end position="109"/>
    </location>
</feature>
<keyword evidence="6" id="KW-1185">Reference proteome</keyword>
<protein>
    <recommendedName>
        <fullName evidence="7">Coiled-coil domain-containing protein 149</fullName>
    </recommendedName>
</protein>
<reference evidence="5 6" key="1">
    <citation type="submission" date="2020-04" db="EMBL/GenBank/DDBJ databases">
        <authorList>
            <person name="Alioto T."/>
            <person name="Alioto T."/>
            <person name="Gomez Garrido J."/>
        </authorList>
    </citation>
    <scope>NUCLEOTIDE SEQUENCE [LARGE SCALE GENOMIC DNA]</scope>
</reference>
<dbReference type="EMBL" id="CADEPI010000385">
    <property type="protein sequence ID" value="CAB3385009.1"/>
    <property type="molecule type" value="Genomic_DNA"/>
</dbReference>
<dbReference type="Pfam" id="PF09789">
    <property type="entry name" value="CC149"/>
    <property type="match status" value="1"/>
</dbReference>
<dbReference type="InterPro" id="IPR019179">
    <property type="entry name" value="CC149"/>
</dbReference>
<gene>
    <name evidence="5" type="ORF">CLODIP_2_CD12882</name>
</gene>
<proteinExistence type="inferred from homology"/>
<evidence type="ECO:0000313" key="6">
    <source>
        <dbReference type="Proteomes" id="UP000494165"/>
    </source>
</evidence>
<organism evidence="5 6">
    <name type="scientific">Cloeon dipterum</name>
    <dbReference type="NCBI Taxonomy" id="197152"/>
    <lineage>
        <taxon>Eukaryota</taxon>
        <taxon>Metazoa</taxon>
        <taxon>Ecdysozoa</taxon>
        <taxon>Arthropoda</taxon>
        <taxon>Hexapoda</taxon>
        <taxon>Insecta</taxon>
        <taxon>Pterygota</taxon>
        <taxon>Palaeoptera</taxon>
        <taxon>Ephemeroptera</taxon>
        <taxon>Pisciforma</taxon>
        <taxon>Baetidae</taxon>
        <taxon>Cloeon</taxon>
    </lineage>
</organism>
<feature type="compositionally biased region" description="Low complexity" evidence="4">
    <location>
        <begin position="363"/>
        <end position="376"/>
    </location>
</feature>
<dbReference type="OrthoDB" id="5917629at2759"/>